<dbReference type="EMBL" id="CP017603">
    <property type="protein sequence ID" value="AOY74542.1"/>
    <property type="molecule type" value="Genomic_DNA"/>
</dbReference>
<accession>A0AAC9RNF0</accession>
<sequence>MSITIFSFITSIFWCNIYIAMIAFMRRRNSFLIHFSIAPLALLTVTSIFRLLCSVELPATVVLPSEIILPAVINFLTMSLFTAFDGVVVIRIYDVLLVVWVVGSIYNLQKYICQLIQLNNSVGVVDGTRDMRIILCMDEIIAKSQKNMKVKIIQSKEISIPMITGFFKPTIYLPDIQFSDGELKNILLHEWTHFLHKDTWIKLSMYLISSVFWWNPFVHLLKHELNHVLEIQCDLSITSQMDEKDRIRYLESILKVMKSTGKKNFQHTIPVNSTALISTSKTKKIQQRFRLVLEYDGKKKQRIFPIFLLCGLILLSHFASYRFVIQPRYFPTVEAGYEETFIITPENSFLILNGDGTYSLYTDGQYRCNINQINEEPFSLLSVK</sequence>
<dbReference type="AlphaFoldDB" id="A0AAC9RNF0"/>
<reference evidence="3 5" key="1">
    <citation type="submission" date="2016-10" db="EMBL/GenBank/DDBJ databases">
        <title>Complete Genome Sequence of Acetogen Clostridium formicoaceticum ATCC 27076.</title>
        <authorList>
            <person name="Bao T."/>
            <person name="Cheng C."/>
            <person name="Zhao J."/>
            <person name="Yang S.-T."/>
            <person name="Wang J."/>
            <person name="Wang M."/>
        </authorList>
    </citation>
    <scope>NUCLEOTIDE SEQUENCE [LARGE SCALE GENOMIC DNA]</scope>
    <source>
        <strain evidence="3 5">ATCC 27076</strain>
    </source>
</reference>
<proteinExistence type="predicted"/>
<feature type="transmembrane region" description="Helical" evidence="1">
    <location>
        <begin position="6"/>
        <end position="24"/>
    </location>
</feature>
<dbReference type="Proteomes" id="UP000192478">
    <property type="component" value="Chromosome"/>
</dbReference>
<dbReference type="InterPro" id="IPR052173">
    <property type="entry name" value="Beta-lactam_resp_regulator"/>
</dbReference>
<reference evidence="4 6" key="2">
    <citation type="submission" date="2017-03" db="EMBL/GenBank/DDBJ databases">
        <title>Complete sequence of Clostridium formicaceticum DSM 92.</title>
        <authorList>
            <person name="Poehlein A."/>
            <person name="Karl M."/>
            <person name="Bengelsdorf F.R."/>
            <person name="Duerre P."/>
            <person name="Daniel R."/>
        </authorList>
    </citation>
    <scope>NUCLEOTIDE SEQUENCE [LARGE SCALE GENOMIC DNA]</scope>
    <source>
        <strain evidence="4 6">DSM 92</strain>
    </source>
</reference>
<evidence type="ECO:0000313" key="4">
    <source>
        <dbReference type="EMBL" id="ARE88899.1"/>
    </source>
</evidence>
<dbReference type="KEGG" id="cfm:BJL90_00380"/>
<dbReference type="CDD" id="cd07341">
    <property type="entry name" value="M56_BlaR1_MecR1_like"/>
    <property type="match status" value="1"/>
</dbReference>
<name>A0AAC9RNF0_9CLOT</name>
<feature type="domain" description="Peptidase M56" evidence="2">
    <location>
        <begin position="50"/>
        <end position="271"/>
    </location>
</feature>
<keyword evidence="1" id="KW-0812">Transmembrane</keyword>
<keyword evidence="1" id="KW-0472">Membrane</keyword>
<dbReference type="RefSeq" id="WP_070963307.1">
    <property type="nucleotide sequence ID" value="NZ_CP017603.1"/>
</dbReference>
<dbReference type="EMBL" id="CP020559">
    <property type="protein sequence ID" value="ARE88899.1"/>
    <property type="molecule type" value="Genomic_DNA"/>
</dbReference>
<protein>
    <submittedName>
        <fullName evidence="4">Regulatory protein BlaR1</fullName>
    </submittedName>
</protein>
<keyword evidence="5" id="KW-1185">Reference proteome</keyword>
<evidence type="ECO:0000313" key="6">
    <source>
        <dbReference type="Proteomes" id="UP000192478"/>
    </source>
</evidence>
<evidence type="ECO:0000313" key="3">
    <source>
        <dbReference type="EMBL" id="AOY74542.1"/>
    </source>
</evidence>
<feature type="transmembrane region" description="Helical" evidence="1">
    <location>
        <begin position="72"/>
        <end position="102"/>
    </location>
</feature>
<evidence type="ECO:0000313" key="5">
    <source>
        <dbReference type="Proteomes" id="UP000177894"/>
    </source>
</evidence>
<dbReference type="PANTHER" id="PTHR34978:SF3">
    <property type="entry name" value="SLR0241 PROTEIN"/>
    <property type="match status" value="1"/>
</dbReference>
<keyword evidence="1" id="KW-1133">Transmembrane helix</keyword>
<gene>
    <name evidence="4" type="primary">blaR1_4</name>
    <name evidence="3" type="ORF">BJL90_00380</name>
    <name evidence="4" type="ORF">CLFO_33050</name>
</gene>
<dbReference type="Pfam" id="PF05569">
    <property type="entry name" value="Peptidase_M56"/>
    <property type="match status" value="1"/>
</dbReference>
<feature type="transmembrane region" description="Helical" evidence="1">
    <location>
        <begin position="31"/>
        <end position="52"/>
    </location>
</feature>
<evidence type="ECO:0000256" key="1">
    <source>
        <dbReference type="SAM" id="Phobius"/>
    </source>
</evidence>
<dbReference type="InterPro" id="IPR008756">
    <property type="entry name" value="Peptidase_M56"/>
</dbReference>
<feature type="transmembrane region" description="Helical" evidence="1">
    <location>
        <begin position="303"/>
        <end position="324"/>
    </location>
</feature>
<dbReference type="PANTHER" id="PTHR34978">
    <property type="entry name" value="POSSIBLE SENSOR-TRANSDUCER PROTEIN BLAR"/>
    <property type="match status" value="1"/>
</dbReference>
<evidence type="ECO:0000259" key="2">
    <source>
        <dbReference type="Pfam" id="PF05569"/>
    </source>
</evidence>
<dbReference type="Proteomes" id="UP000177894">
    <property type="component" value="Chromosome"/>
</dbReference>
<organism evidence="4 6">
    <name type="scientific">Clostridium formicaceticum</name>
    <dbReference type="NCBI Taxonomy" id="1497"/>
    <lineage>
        <taxon>Bacteria</taxon>
        <taxon>Bacillati</taxon>
        <taxon>Bacillota</taxon>
        <taxon>Clostridia</taxon>
        <taxon>Eubacteriales</taxon>
        <taxon>Clostridiaceae</taxon>
        <taxon>Clostridium</taxon>
    </lineage>
</organism>